<dbReference type="AlphaFoldDB" id="A0A452Q8G1"/>
<reference evidence="5" key="3">
    <citation type="submission" date="2025-09" db="UniProtKB">
        <authorList>
            <consortium name="Ensembl"/>
        </authorList>
    </citation>
    <scope>IDENTIFICATION</scope>
</reference>
<evidence type="ECO:0000313" key="5">
    <source>
        <dbReference type="Ensembl" id="ENSUAMP00000000544.1"/>
    </source>
</evidence>
<keyword evidence="6" id="KW-1185">Reference proteome</keyword>
<accession>A0A452Q8G1</accession>
<dbReference type="GeneTree" id="ENSGT00390000015214"/>
<keyword evidence="2" id="KW-0808">Transferase</keyword>
<dbReference type="PANTHER" id="PTHR11088:SF89">
    <property type="entry name" value="TRNA DIMETHYLALLYLTRANSFERASE"/>
    <property type="match status" value="1"/>
</dbReference>
<reference evidence="5" key="2">
    <citation type="submission" date="2025-08" db="UniProtKB">
        <authorList>
            <consortium name="Ensembl"/>
        </authorList>
    </citation>
    <scope>IDENTIFICATION</scope>
</reference>
<proteinExistence type="inferred from homology"/>
<dbReference type="GO" id="GO:0006400">
    <property type="term" value="P:tRNA modification"/>
    <property type="evidence" value="ECO:0007669"/>
    <property type="project" value="TreeGrafter"/>
</dbReference>
<dbReference type="InterPro" id="IPR039657">
    <property type="entry name" value="Dimethylallyltransferase"/>
</dbReference>
<keyword evidence="4" id="KW-0067">ATP-binding</keyword>
<protein>
    <submittedName>
        <fullName evidence="5">tRNA isopentenyltransferase 1</fullName>
    </submittedName>
</protein>
<dbReference type="GO" id="GO:0052381">
    <property type="term" value="F:tRNA dimethylallyltransferase activity"/>
    <property type="evidence" value="ECO:0007669"/>
    <property type="project" value="TreeGrafter"/>
</dbReference>
<dbReference type="Proteomes" id="UP000291022">
    <property type="component" value="Unassembled WGS sequence"/>
</dbReference>
<evidence type="ECO:0000256" key="4">
    <source>
        <dbReference type="ARBA" id="ARBA00022840"/>
    </source>
</evidence>
<dbReference type="Ensembl" id="ENSUAMT00000000635.1">
    <property type="protein sequence ID" value="ENSUAMP00000000544.1"/>
    <property type="gene ID" value="ENSUAMG00000000522.1"/>
</dbReference>
<comment type="similarity">
    <text evidence="1">Belongs to the IPP transferase family.</text>
</comment>
<dbReference type="Gene3D" id="3.40.50.300">
    <property type="entry name" value="P-loop containing nucleotide triphosphate hydrolases"/>
    <property type="match status" value="1"/>
</dbReference>
<sequence>MQNVYEGLDIITNKVSAQEQRMCQHHMLSFVDPLVTNYTVVDFRNIFARDKIPIVVGGTNYYIESLLWKVLVNTKELASV</sequence>
<keyword evidence="3" id="KW-0547">Nucleotide-binding</keyword>
<dbReference type="Pfam" id="PF01715">
    <property type="entry name" value="IPPT"/>
    <property type="match status" value="1"/>
</dbReference>
<evidence type="ECO:0000256" key="3">
    <source>
        <dbReference type="ARBA" id="ARBA00022741"/>
    </source>
</evidence>
<organism evidence="5 6">
    <name type="scientific">Ursus americanus</name>
    <name type="common">American black bear</name>
    <name type="synonym">Euarctos americanus</name>
    <dbReference type="NCBI Taxonomy" id="9643"/>
    <lineage>
        <taxon>Eukaryota</taxon>
        <taxon>Metazoa</taxon>
        <taxon>Chordata</taxon>
        <taxon>Craniata</taxon>
        <taxon>Vertebrata</taxon>
        <taxon>Euteleostomi</taxon>
        <taxon>Mammalia</taxon>
        <taxon>Eutheria</taxon>
        <taxon>Laurasiatheria</taxon>
        <taxon>Carnivora</taxon>
        <taxon>Caniformia</taxon>
        <taxon>Ursidae</taxon>
        <taxon>Ursus</taxon>
    </lineage>
</organism>
<name>A0A452Q8G1_URSAM</name>
<evidence type="ECO:0000256" key="1">
    <source>
        <dbReference type="ARBA" id="ARBA00005842"/>
    </source>
</evidence>
<dbReference type="InterPro" id="IPR027417">
    <property type="entry name" value="P-loop_NTPase"/>
</dbReference>
<reference evidence="6" key="1">
    <citation type="submission" date="2016-06" db="EMBL/GenBank/DDBJ databases">
        <title>De novo assembly and RNA-Seq shows season-dependent expression and editing in black bear kidneys.</title>
        <authorList>
            <person name="Korstanje R."/>
            <person name="Srivastava A."/>
            <person name="Sarsani V.K."/>
            <person name="Sheehan S.M."/>
            <person name="Seger R.L."/>
            <person name="Barter M.E."/>
            <person name="Lindqvist C."/>
            <person name="Brody L.C."/>
            <person name="Mullikin J.C."/>
        </authorList>
    </citation>
    <scope>NUCLEOTIDE SEQUENCE [LARGE SCALE GENOMIC DNA]</scope>
</reference>
<dbReference type="PANTHER" id="PTHR11088">
    <property type="entry name" value="TRNA DIMETHYLALLYLTRANSFERASE"/>
    <property type="match status" value="1"/>
</dbReference>
<dbReference type="GO" id="GO:0005739">
    <property type="term" value="C:mitochondrion"/>
    <property type="evidence" value="ECO:0007669"/>
    <property type="project" value="TreeGrafter"/>
</dbReference>
<dbReference type="GO" id="GO:0005524">
    <property type="term" value="F:ATP binding"/>
    <property type="evidence" value="ECO:0007669"/>
    <property type="project" value="UniProtKB-KW"/>
</dbReference>
<evidence type="ECO:0000313" key="6">
    <source>
        <dbReference type="Proteomes" id="UP000291022"/>
    </source>
</evidence>
<evidence type="ECO:0000256" key="2">
    <source>
        <dbReference type="ARBA" id="ARBA00022679"/>
    </source>
</evidence>